<dbReference type="PANTHER" id="PTHR10291:SF0">
    <property type="entry name" value="DEHYDRODOLICHYL DIPHOSPHATE SYNTHASE 2"/>
    <property type="match status" value="1"/>
</dbReference>
<feature type="binding site" evidence="2">
    <location>
        <begin position="25"/>
        <end position="28"/>
    </location>
    <ligand>
        <name>substrate</name>
    </ligand>
</feature>
<dbReference type="EC" id="2.5.1.-" evidence="2"/>
<dbReference type="NCBIfam" id="TIGR00055">
    <property type="entry name" value="uppS"/>
    <property type="match status" value="1"/>
</dbReference>
<proteinExistence type="inferred from homology"/>
<comment type="caution">
    <text evidence="2">Lacks conserved residue(s) required for the propagation of feature annotation.</text>
</comment>
<feature type="active site" evidence="2">
    <location>
        <position position="24"/>
    </location>
</feature>
<comment type="caution">
    <text evidence="3">The sequence shown here is derived from an EMBL/GenBank/DDBJ whole genome shotgun (WGS) entry which is preliminary data.</text>
</comment>
<keyword evidence="2" id="KW-0460">Magnesium</keyword>
<feature type="binding site" evidence="2">
    <location>
        <begin position="194"/>
        <end position="196"/>
    </location>
    <ligand>
        <name>substrate</name>
    </ligand>
</feature>
<feature type="binding site" evidence="2">
    <location>
        <position position="188"/>
    </location>
    <ligand>
        <name>substrate</name>
    </ligand>
</feature>
<evidence type="ECO:0000313" key="4">
    <source>
        <dbReference type="Proteomes" id="UP000177080"/>
    </source>
</evidence>
<feature type="binding site" evidence="2">
    <location>
        <position position="73"/>
    </location>
    <ligand>
        <name>substrate</name>
    </ligand>
</feature>
<feature type="active site" description="Proton acceptor" evidence="2">
    <location>
        <position position="72"/>
    </location>
</feature>
<dbReference type="GO" id="GO:0000287">
    <property type="term" value="F:magnesium ion binding"/>
    <property type="evidence" value="ECO:0007669"/>
    <property type="project" value="UniProtKB-UniRule"/>
</dbReference>
<dbReference type="AlphaFoldDB" id="A0A1F4ZF88"/>
<dbReference type="Pfam" id="PF01255">
    <property type="entry name" value="Prenyltransf"/>
    <property type="match status" value="1"/>
</dbReference>
<comment type="cofactor">
    <cofactor evidence="2">
        <name>Mg(2+)</name>
        <dbReference type="ChEBI" id="CHEBI:18420"/>
    </cofactor>
    <text evidence="2">Binds 2 magnesium ions per subunit.</text>
</comment>
<feature type="binding site" evidence="2">
    <location>
        <begin position="69"/>
        <end position="71"/>
    </location>
    <ligand>
        <name>substrate</name>
    </ligand>
</feature>
<keyword evidence="2" id="KW-0479">Metal-binding</keyword>
<evidence type="ECO:0000313" key="3">
    <source>
        <dbReference type="EMBL" id="OGD04287.1"/>
    </source>
</evidence>
<feature type="binding site" evidence="2">
    <location>
        <position position="41"/>
    </location>
    <ligand>
        <name>substrate</name>
    </ligand>
</feature>
<dbReference type="STRING" id="1797259.A2989_04575"/>
<protein>
    <recommendedName>
        <fullName evidence="2">Isoprenyl transferase</fullName>
        <ecNumber evidence="2">2.5.1.-</ecNumber>
    </recommendedName>
</protein>
<comment type="similarity">
    <text evidence="2">Belongs to the UPP synthase family.</text>
</comment>
<dbReference type="Proteomes" id="UP000177080">
    <property type="component" value="Unassembled WGS sequence"/>
</dbReference>
<dbReference type="InterPro" id="IPR001441">
    <property type="entry name" value="UPP_synth-like"/>
</dbReference>
<name>A0A1F4ZF88_9BACT</name>
<evidence type="ECO:0000256" key="1">
    <source>
        <dbReference type="ARBA" id="ARBA00022679"/>
    </source>
</evidence>
<evidence type="ECO:0000256" key="2">
    <source>
        <dbReference type="HAMAP-Rule" id="MF_01139"/>
    </source>
</evidence>
<comment type="subunit">
    <text evidence="2">Homodimer.</text>
</comment>
<feature type="binding site" evidence="2">
    <location>
        <position position="24"/>
    </location>
    <ligand>
        <name>Mg(2+)</name>
        <dbReference type="ChEBI" id="CHEBI:18420"/>
    </ligand>
</feature>
<dbReference type="SUPFAM" id="SSF64005">
    <property type="entry name" value="Undecaprenyl diphosphate synthase"/>
    <property type="match status" value="1"/>
</dbReference>
<dbReference type="InterPro" id="IPR036424">
    <property type="entry name" value="UPP_synth-like_sf"/>
</dbReference>
<dbReference type="CDD" id="cd00475">
    <property type="entry name" value="Cis_IPPS"/>
    <property type="match status" value="1"/>
</dbReference>
<dbReference type="GO" id="GO:0045547">
    <property type="term" value="F:ditrans,polycis-polyprenyl diphosphate synthase [(2E,6E)-farnesyl diphosphate specific] activity"/>
    <property type="evidence" value="ECO:0007669"/>
    <property type="project" value="TreeGrafter"/>
</dbReference>
<organism evidence="3 4">
    <name type="scientific">Candidatus Amesbacteria bacterium RIFCSPLOWO2_01_FULL_48_25</name>
    <dbReference type="NCBI Taxonomy" id="1797259"/>
    <lineage>
        <taxon>Bacteria</taxon>
        <taxon>Candidatus Amesiibacteriota</taxon>
    </lineage>
</organism>
<reference evidence="3 4" key="1">
    <citation type="journal article" date="2016" name="Nat. Commun.">
        <title>Thousands of microbial genomes shed light on interconnected biogeochemical processes in an aquifer system.</title>
        <authorList>
            <person name="Anantharaman K."/>
            <person name="Brown C.T."/>
            <person name="Hug L.A."/>
            <person name="Sharon I."/>
            <person name="Castelle C.J."/>
            <person name="Probst A.J."/>
            <person name="Thomas B.C."/>
            <person name="Singh A."/>
            <person name="Wilkins M.J."/>
            <person name="Karaoz U."/>
            <person name="Brodie E.L."/>
            <person name="Williams K.H."/>
            <person name="Hubbard S.S."/>
            <person name="Banfield J.F."/>
        </authorList>
    </citation>
    <scope>NUCLEOTIDE SEQUENCE [LARGE SCALE GENOMIC DNA]</scope>
</reference>
<dbReference type="HAMAP" id="MF_01139">
    <property type="entry name" value="ISPT"/>
    <property type="match status" value="1"/>
</dbReference>
<dbReference type="Gene3D" id="3.40.1180.10">
    <property type="entry name" value="Decaprenyl diphosphate synthase-like"/>
    <property type="match status" value="1"/>
</dbReference>
<feature type="binding site" evidence="2">
    <location>
        <position position="29"/>
    </location>
    <ligand>
        <name>substrate</name>
    </ligand>
</feature>
<feature type="binding site" evidence="2">
    <location>
        <position position="75"/>
    </location>
    <ligand>
        <name>substrate</name>
    </ligand>
</feature>
<keyword evidence="1 2" id="KW-0808">Transferase</keyword>
<sequence>MAKAQRITISPETKVPDHIALILDGNRRWARARGMHTFEGHKAGFEAGMRVAQAARDWGVHTFTVWGFSTENWDRSKEEIELIMALFWKMVDEVRKRAKREGIRFVHLGRKDRFSRDLVSHIAGLEEETRDYNRHVFNAALDYGGHDEIVRATNKILKARLREVDEKTFEKYLDTGDQPYPYVDLFIRTSGEQRTSGLMPWQMHYAEYYWELDHLPDFTPEKLREAILDYSRRRRRFGGNDAEAHLKFDPKVVARLEMDWRRELTLDKVVKYVREQYGLSKDLAKTAGEHFASALVHRDRREWQEAKLSLIALYGIVKRNLGLAFEPEIIANFEVNLWKNGESEDKMREFLGEKYRFSELQAAKSAHLAVLAGRELDPDKARGYLERFYRALKERVA</sequence>
<gene>
    <name evidence="3" type="ORF">A2989_04575</name>
</gene>
<dbReference type="PANTHER" id="PTHR10291">
    <property type="entry name" value="DEHYDRODOLICHYL DIPHOSPHATE SYNTHASE FAMILY MEMBER"/>
    <property type="match status" value="1"/>
</dbReference>
<dbReference type="EMBL" id="MEXN01000001">
    <property type="protein sequence ID" value="OGD04287.1"/>
    <property type="molecule type" value="Genomic_DNA"/>
</dbReference>
<feature type="binding site" evidence="2">
    <location>
        <position position="207"/>
    </location>
    <ligand>
        <name>Mg(2+)</name>
        <dbReference type="ChEBI" id="CHEBI:18420"/>
    </ligand>
</feature>
<comment type="function">
    <text evidence="2">Catalyzes the condensation of isopentenyl diphosphate (IPP) with allylic pyrophosphates generating different type of terpenoids.</text>
</comment>
<accession>A0A1F4ZF88</accession>
<dbReference type="GO" id="GO:0016094">
    <property type="term" value="P:polyprenol biosynthetic process"/>
    <property type="evidence" value="ECO:0007669"/>
    <property type="project" value="TreeGrafter"/>
</dbReference>